<evidence type="ECO:0000256" key="1">
    <source>
        <dbReference type="ARBA" id="ARBA00006700"/>
    </source>
</evidence>
<dbReference type="GO" id="GO:0005840">
    <property type="term" value="C:ribosome"/>
    <property type="evidence" value="ECO:0007669"/>
    <property type="project" value="UniProtKB-KW"/>
</dbReference>
<comment type="similarity">
    <text evidence="1">Belongs to the universal ribosomal protein uL23 family.</text>
</comment>
<dbReference type="Pfam" id="PF00276">
    <property type="entry name" value="Ribosomal_L23"/>
    <property type="match status" value="1"/>
</dbReference>
<protein>
    <recommendedName>
        <fullName evidence="7">50S ribosomal protein L23</fullName>
    </recommendedName>
</protein>
<evidence type="ECO:0000256" key="3">
    <source>
        <dbReference type="ARBA" id="ARBA00022884"/>
    </source>
</evidence>
<keyword evidence="5" id="KW-0687">Ribonucleoprotein</keyword>
<evidence type="ECO:0000256" key="4">
    <source>
        <dbReference type="ARBA" id="ARBA00022980"/>
    </source>
</evidence>
<name>A0A0F9UUW7_9ZZZZ</name>
<dbReference type="InterPro" id="IPR013025">
    <property type="entry name" value="Ribosomal_uL23-like"/>
</dbReference>
<evidence type="ECO:0000313" key="6">
    <source>
        <dbReference type="EMBL" id="KKN64961.1"/>
    </source>
</evidence>
<dbReference type="Gene3D" id="3.30.70.330">
    <property type="match status" value="1"/>
</dbReference>
<evidence type="ECO:0000256" key="2">
    <source>
        <dbReference type="ARBA" id="ARBA00022730"/>
    </source>
</evidence>
<dbReference type="PANTHER" id="PTHR11620">
    <property type="entry name" value="60S RIBOSOMAL PROTEIN L23A"/>
    <property type="match status" value="1"/>
</dbReference>
<dbReference type="SUPFAM" id="SSF54189">
    <property type="entry name" value="Ribosomal proteins S24e, L23 and L15e"/>
    <property type="match status" value="1"/>
</dbReference>
<dbReference type="NCBIfam" id="NF004359">
    <property type="entry name" value="PRK05738.1-3"/>
    <property type="match status" value="1"/>
</dbReference>
<sequence>MKDTIFGIVVRPLVTEKSTHQAETRNAYAFEVSTDANKAQIKQAIEKIYNVKVREVRTANRKGKPRRTRASWGTTRHWKKAVVVLDENDRIDLF</sequence>
<dbReference type="GO" id="GO:0003735">
    <property type="term" value="F:structural constituent of ribosome"/>
    <property type="evidence" value="ECO:0007669"/>
    <property type="project" value="InterPro"/>
</dbReference>
<keyword evidence="4" id="KW-0689">Ribosomal protein</keyword>
<keyword evidence="2" id="KW-0699">rRNA-binding</keyword>
<dbReference type="FunFam" id="3.30.70.330:FF:000001">
    <property type="entry name" value="50S ribosomal protein L23"/>
    <property type="match status" value="1"/>
</dbReference>
<gene>
    <name evidence="6" type="ORF">LCGC14_0486580</name>
</gene>
<evidence type="ECO:0008006" key="7">
    <source>
        <dbReference type="Google" id="ProtNLM"/>
    </source>
</evidence>
<dbReference type="NCBIfam" id="NF004363">
    <property type="entry name" value="PRK05738.2-4"/>
    <property type="match status" value="1"/>
</dbReference>
<dbReference type="InterPro" id="IPR012677">
    <property type="entry name" value="Nucleotide-bd_a/b_plait_sf"/>
</dbReference>
<evidence type="ECO:0000256" key="5">
    <source>
        <dbReference type="ARBA" id="ARBA00023274"/>
    </source>
</evidence>
<dbReference type="AlphaFoldDB" id="A0A0F9UUW7"/>
<dbReference type="InterPro" id="IPR012678">
    <property type="entry name" value="Ribosomal_uL23/eL15/eS24_sf"/>
</dbReference>
<keyword evidence="3" id="KW-0694">RNA-binding</keyword>
<proteinExistence type="inferred from homology"/>
<reference evidence="6" key="1">
    <citation type="journal article" date="2015" name="Nature">
        <title>Complex archaea that bridge the gap between prokaryotes and eukaryotes.</title>
        <authorList>
            <person name="Spang A."/>
            <person name="Saw J.H."/>
            <person name="Jorgensen S.L."/>
            <person name="Zaremba-Niedzwiedzka K."/>
            <person name="Martijn J."/>
            <person name="Lind A.E."/>
            <person name="van Eijk R."/>
            <person name="Schleper C."/>
            <person name="Guy L."/>
            <person name="Ettema T.J."/>
        </authorList>
    </citation>
    <scope>NUCLEOTIDE SEQUENCE</scope>
</reference>
<dbReference type="HAMAP" id="MF_01369_B">
    <property type="entry name" value="Ribosomal_uL23_B"/>
    <property type="match status" value="1"/>
</dbReference>
<dbReference type="GO" id="GO:1990904">
    <property type="term" value="C:ribonucleoprotein complex"/>
    <property type="evidence" value="ECO:0007669"/>
    <property type="project" value="UniProtKB-KW"/>
</dbReference>
<comment type="caution">
    <text evidence="6">The sequence shown here is derived from an EMBL/GenBank/DDBJ whole genome shotgun (WGS) entry which is preliminary data.</text>
</comment>
<dbReference type="GO" id="GO:0006412">
    <property type="term" value="P:translation"/>
    <property type="evidence" value="ECO:0007669"/>
    <property type="project" value="InterPro"/>
</dbReference>
<dbReference type="EMBL" id="LAZR01000539">
    <property type="protein sequence ID" value="KKN64961.1"/>
    <property type="molecule type" value="Genomic_DNA"/>
</dbReference>
<dbReference type="GO" id="GO:0019843">
    <property type="term" value="F:rRNA binding"/>
    <property type="evidence" value="ECO:0007669"/>
    <property type="project" value="UniProtKB-KW"/>
</dbReference>
<organism evidence="6">
    <name type="scientific">marine sediment metagenome</name>
    <dbReference type="NCBI Taxonomy" id="412755"/>
    <lineage>
        <taxon>unclassified sequences</taxon>
        <taxon>metagenomes</taxon>
        <taxon>ecological metagenomes</taxon>
    </lineage>
</organism>
<accession>A0A0F9UUW7</accession>